<organism evidence="2 3">
    <name type="scientific">Trematosphaeria pertusa</name>
    <dbReference type="NCBI Taxonomy" id="390896"/>
    <lineage>
        <taxon>Eukaryota</taxon>
        <taxon>Fungi</taxon>
        <taxon>Dikarya</taxon>
        <taxon>Ascomycota</taxon>
        <taxon>Pezizomycotina</taxon>
        <taxon>Dothideomycetes</taxon>
        <taxon>Pleosporomycetidae</taxon>
        <taxon>Pleosporales</taxon>
        <taxon>Massarineae</taxon>
        <taxon>Trematosphaeriaceae</taxon>
        <taxon>Trematosphaeria</taxon>
    </lineage>
</organism>
<dbReference type="CDD" id="cd04301">
    <property type="entry name" value="NAT_SF"/>
    <property type="match status" value="1"/>
</dbReference>
<evidence type="ECO:0000259" key="1">
    <source>
        <dbReference type="PROSITE" id="PS51186"/>
    </source>
</evidence>
<dbReference type="Pfam" id="PF13673">
    <property type="entry name" value="Acetyltransf_10"/>
    <property type="match status" value="1"/>
</dbReference>
<evidence type="ECO:0000313" key="2">
    <source>
        <dbReference type="EMBL" id="KAF2243877.1"/>
    </source>
</evidence>
<dbReference type="RefSeq" id="XP_033678881.1">
    <property type="nucleotide sequence ID" value="XM_033825191.1"/>
</dbReference>
<name>A0A6A6I0S6_9PLEO</name>
<gene>
    <name evidence="2" type="ORF">BU26DRAFT_465422</name>
</gene>
<dbReference type="AlphaFoldDB" id="A0A6A6I0S6"/>
<dbReference type="PANTHER" id="PTHR42791:SF17">
    <property type="entry name" value="ACETYLTRANSFERASE, GNAT FAMILY FAMILY (AFU_ORTHOLOGUE AFUA_8G05690)"/>
    <property type="match status" value="1"/>
</dbReference>
<dbReference type="PANTHER" id="PTHR42791">
    <property type="entry name" value="GNAT FAMILY ACETYLTRANSFERASE"/>
    <property type="match status" value="1"/>
</dbReference>
<dbReference type="Proteomes" id="UP000800094">
    <property type="component" value="Unassembled WGS sequence"/>
</dbReference>
<dbReference type="InterPro" id="IPR052523">
    <property type="entry name" value="Trichothecene_AcTrans"/>
</dbReference>
<dbReference type="PROSITE" id="PS51186">
    <property type="entry name" value="GNAT"/>
    <property type="match status" value="1"/>
</dbReference>
<dbReference type="EMBL" id="ML987204">
    <property type="protein sequence ID" value="KAF2243877.1"/>
    <property type="molecule type" value="Genomic_DNA"/>
</dbReference>
<dbReference type="InterPro" id="IPR000182">
    <property type="entry name" value="GNAT_dom"/>
</dbReference>
<proteinExistence type="predicted"/>
<dbReference type="InterPro" id="IPR016181">
    <property type="entry name" value="Acyl_CoA_acyltransferase"/>
</dbReference>
<sequence length="233" mass="26350">MGFVVLPALIPDITAVYDAYFAAFAEDPVTRALFPKATKEDLTNSESEFRKAHTGRVLSYWHTSSTQYTLKCIDPATGVIAGMALWDVYPTPSDWKKGDVAWLEGKERERAEALVGPLWNVREKLWDKERYIYCHVTAVRPEYQRKGVGKLLTEYGIRVAEQAELPIYVESSKEGLGLYEKLGFRRLTEKIVHKAGVLWVGEETGDKNDYEVPLLVWIPEGQIGNLPKSVELA</sequence>
<feature type="domain" description="N-acetyltransferase" evidence="1">
    <location>
        <begin position="32"/>
        <end position="219"/>
    </location>
</feature>
<protein>
    <recommendedName>
        <fullName evidence="1">N-acetyltransferase domain-containing protein</fullName>
    </recommendedName>
</protein>
<dbReference type="GO" id="GO:0016747">
    <property type="term" value="F:acyltransferase activity, transferring groups other than amino-acyl groups"/>
    <property type="evidence" value="ECO:0007669"/>
    <property type="project" value="InterPro"/>
</dbReference>
<dbReference type="SUPFAM" id="SSF55729">
    <property type="entry name" value="Acyl-CoA N-acyltransferases (Nat)"/>
    <property type="match status" value="1"/>
</dbReference>
<dbReference type="OrthoDB" id="2115692at2759"/>
<dbReference type="GeneID" id="54578521"/>
<evidence type="ECO:0000313" key="3">
    <source>
        <dbReference type="Proteomes" id="UP000800094"/>
    </source>
</evidence>
<dbReference type="Gene3D" id="3.40.630.30">
    <property type="match status" value="1"/>
</dbReference>
<reference evidence="2" key="1">
    <citation type="journal article" date="2020" name="Stud. Mycol.">
        <title>101 Dothideomycetes genomes: a test case for predicting lifestyles and emergence of pathogens.</title>
        <authorList>
            <person name="Haridas S."/>
            <person name="Albert R."/>
            <person name="Binder M."/>
            <person name="Bloem J."/>
            <person name="Labutti K."/>
            <person name="Salamov A."/>
            <person name="Andreopoulos B."/>
            <person name="Baker S."/>
            <person name="Barry K."/>
            <person name="Bills G."/>
            <person name="Bluhm B."/>
            <person name="Cannon C."/>
            <person name="Castanera R."/>
            <person name="Culley D."/>
            <person name="Daum C."/>
            <person name="Ezra D."/>
            <person name="Gonzalez J."/>
            <person name="Henrissat B."/>
            <person name="Kuo A."/>
            <person name="Liang C."/>
            <person name="Lipzen A."/>
            <person name="Lutzoni F."/>
            <person name="Magnuson J."/>
            <person name="Mondo S."/>
            <person name="Nolan M."/>
            <person name="Ohm R."/>
            <person name="Pangilinan J."/>
            <person name="Park H.-J."/>
            <person name="Ramirez L."/>
            <person name="Alfaro M."/>
            <person name="Sun H."/>
            <person name="Tritt A."/>
            <person name="Yoshinaga Y."/>
            <person name="Zwiers L.-H."/>
            <person name="Turgeon B."/>
            <person name="Goodwin S."/>
            <person name="Spatafora J."/>
            <person name="Crous P."/>
            <person name="Grigoriev I."/>
        </authorList>
    </citation>
    <scope>NUCLEOTIDE SEQUENCE</scope>
    <source>
        <strain evidence="2">CBS 122368</strain>
    </source>
</reference>
<keyword evidence="3" id="KW-1185">Reference proteome</keyword>
<accession>A0A6A6I0S6</accession>